<accession>X1JRN2</accession>
<name>X1JRN2_9ZZZZ</name>
<feature type="non-terminal residue" evidence="2">
    <location>
        <position position="96"/>
    </location>
</feature>
<sequence>MKIKVGILLVVFFSFLFSLTTHSSALVNGSFYDTDLREVLRSIAAQTGITTIVDDAVTGTVRVEFNKVPIEEALTIALSPGGYAFRRIDDYYIVST</sequence>
<dbReference type="InterPro" id="IPR049371">
    <property type="entry name" value="GspD-like_N0"/>
</dbReference>
<evidence type="ECO:0000259" key="1">
    <source>
        <dbReference type="Pfam" id="PF21305"/>
    </source>
</evidence>
<protein>
    <recommendedName>
        <fullName evidence="1">GspD-like N0 domain-containing protein</fullName>
    </recommendedName>
</protein>
<reference evidence="2" key="1">
    <citation type="journal article" date="2014" name="Front. Microbiol.">
        <title>High frequency of phylogenetically diverse reductive dehalogenase-homologous genes in deep subseafloor sedimentary metagenomes.</title>
        <authorList>
            <person name="Kawai M."/>
            <person name="Futagami T."/>
            <person name="Toyoda A."/>
            <person name="Takaki Y."/>
            <person name="Nishi S."/>
            <person name="Hori S."/>
            <person name="Arai W."/>
            <person name="Tsubouchi T."/>
            <person name="Morono Y."/>
            <person name="Uchiyama I."/>
            <person name="Ito T."/>
            <person name="Fujiyama A."/>
            <person name="Inagaki F."/>
            <person name="Takami H."/>
        </authorList>
    </citation>
    <scope>NUCLEOTIDE SEQUENCE</scope>
    <source>
        <strain evidence="2">Expedition CK06-06</strain>
    </source>
</reference>
<dbReference type="Pfam" id="PF21305">
    <property type="entry name" value="type_II_gspD_N0"/>
    <property type="match status" value="1"/>
</dbReference>
<comment type="caution">
    <text evidence="2">The sequence shown here is derived from an EMBL/GenBank/DDBJ whole genome shotgun (WGS) entry which is preliminary data.</text>
</comment>
<organism evidence="2">
    <name type="scientific">marine sediment metagenome</name>
    <dbReference type="NCBI Taxonomy" id="412755"/>
    <lineage>
        <taxon>unclassified sequences</taxon>
        <taxon>metagenomes</taxon>
        <taxon>ecological metagenomes</taxon>
    </lineage>
</organism>
<evidence type="ECO:0000313" key="2">
    <source>
        <dbReference type="EMBL" id="GAH96732.1"/>
    </source>
</evidence>
<feature type="domain" description="GspD-like N0" evidence="1">
    <location>
        <begin position="31"/>
        <end position="75"/>
    </location>
</feature>
<dbReference type="AlphaFoldDB" id="X1JRN2"/>
<dbReference type="Gene3D" id="3.30.1370.130">
    <property type="match status" value="1"/>
</dbReference>
<gene>
    <name evidence="2" type="ORF">S03H2_69354</name>
</gene>
<proteinExistence type="predicted"/>
<dbReference type="EMBL" id="BARU01045802">
    <property type="protein sequence ID" value="GAH96732.1"/>
    <property type="molecule type" value="Genomic_DNA"/>
</dbReference>